<dbReference type="PROSITE" id="PS01081">
    <property type="entry name" value="HTH_TETR_1"/>
    <property type="match status" value="1"/>
</dbReference>
<dbReference type="InterPro" id="IPR001647">
    <property type="entry name" value="HTH_TetR"/>
</dbReference>
<evidence type="ECO:0000313" key="6">
    <source>
        <dbReference type="EMBL" id="MDQ0441167.1"/>
    </source>
</evidence>
<comment type="caution">
    <text evidence="6">The sequence shown here is derived from an EMBL/GenBank/DDBJ whole genome shotgun (WGS) entry which is preliminary data.</text>
</comment>
<dbReference type="RefSeq" id="WP_238253071.1">
    <property type="nucleotide sequence ID" value="NZ_BPQX01000069.1"/>
</dbReference>
<evidence type="ECO:0000256" key="4">
    <source>
        <dbReference type="PROSITE-ProRule" id="PRU00335"/>
    </source>
</evidence>
<sequence>MTAIIPPKNETLPKAKGRPRSFDRAQALHRALEVFWTRGYGPATMAELCAAMGINPPSLYAAFGNKASLFLEAVEHYETTYWAAPWRRLKEEPDLRRALERFLCEAAAILSMRDVPCGCVVVLATANVAPEAQDICDAMKTLREASRTGFQRRFEQAVTAGDLPPDADVAALAAVFTAVLQGMSVQARDGAPREELERIARTSLAMLPAPGLSPNPSLRTQ</sequence>
<evidence type="ECO:0000256" key="2">
    <source>
        <dbReference type="ARBA" id="ARBA00023125"/>
    </source>
</evidence>
<accession>A0ABU0HFT6</accession>
<feature type="DNA-binding region" description="H-T-H motif" evidence="4">
    <location>
        <begin position="44"/>
        <end position="63"/>
    </location>
</feature>
<dbReference type="Pfam" id="PF16925">
    <property type="entry name" value="TetR_C_13"/>
    <property type="match status" value="1"/>
</dbReference>
<dbReference type="InterPro" id="IPR023772">
    <property type="entry name" value="DNA-bd_HTH_TetR-type_CS"/>
</dbReference>
<dbReference type="Pfam" id="PF00440">
    <property type="entry name" value="TetR_N"/>
    <property type="match status" value="1"/>
</dbReference>
<dbReference type="InterPro" id="IPR011075">
    <property type="entry name" value="TetR_C"/>
</dbReference>
<dbReference type="PANTHER" id="PTHR47506">
    <property type="entry name" value="TRANSCRIPTIONAL REGULATORY PROTEIN"/>
    <property type="match status" value="1"/>
</dbReference>
<dbReference type="EMBL" id="JAUSVV010000001">
    <property type="protein sequence ID" value="MDQ0441167.1"/>
    <property type="molecule type" value="Genomic_DNA"/>
</dbReference>
<keyword evidence="2 4" id="KW-0238">DNA-binding</keyword>
<dbReference type="InterPro" id="IPR036271">
    <property type="entry name" value="Tet_transcr_reg_TetR-rel_C_sf"/>
</dbReference>
<keyword evidence="7" id="KW-1185">Reference proteome</keyword>
<dbReference type="InterPro" id="IPR009057">
    <property type="entry name" value="Homeodomain-like_sf"/>
</dbReference>
<dbReference type="PANTHER" id="PTHR47506:SF1">
    <property type="entry name" value="HTH-TYPE TRANSCRIPTIONAL REGULATOR YJDC"/>
    <property type="match status" value="1"/>
</dbReference>
<evidence type="ECO:0000313" key="7">
    <source>
        <dbReference type="Proteomes" id="UP001236369"/>
    </source>
</evidence>
<protein>
    <submittedName>
        <fullName evidence="6">AcrR family transcriptional regulator</fullName>
    </submittedName>
</protein>
<evidence type="ECO:0000256" key="3">
    <source>
        <dbReference type="ARBA" id="ARBA00023163"/>
    </source>
</evidence>
<name>A0ABU0HFT6_9HYPH</name>
<dbReference type="Gene3D" id="1.10.357.10">
    <property type="entry name" value="Tetracycline Repressor, domain 2"/>
    <property type="match status" value="1"/>
</dbReference>
<keyword evidence="1" id="KW-0805">Transcription regulation</keyword>
<gene>
    <name evidence="6" type="ORF">QO016_000644</name>
</gene>
<proteinExistence type="predicted"/>
<dbReference type="SUPFAM" id="SSF48498">
    <property type="entry name" value="Tetracyclin repressor-like, C-terminal domain"/>
    <property type="match status" value="1"/>
</dbReference>
<dbReference type="Gene3D" id="1.10.10.60">
    <property type="entry name" value="Homeodomain-like"/>
    <property type="match status" value="1"/>
</dbReference>
<evidence type="ECO:0000256" key="1">
    <source>
        <dbReference type="ARBA" id="ARBA00023015"/>
    </source>
</evidence>
<reference evidence="6 7" key="1">
    <citation type="submission" date="2023-07" db="EMBL/GenBank/DDBJ databases">
        <title>Genomic Encyclopedia of Type Strains, Phase IV (KMG-IV): sequencing the most valuable type-strain genomes for metagenomic binning, comparative biology and taxonomic classification.</title>
        <authorList>
            <person name="Goeker M."/>
        </authorList>
    </citation>
    <scope>NUCLEOTIDE SEQUENCE [LARGE SCALE GENOMIC DNA]</scope>
    <source>
        <strain evidence="6 7">DSM 19562</strain>
    </source>
</reference>
<dbReference type="PROSITE" id="PS50977">
    <property type="entry name" value="HTH_TETR_2"/>
    <property type="match status" value="1"/>
</dbReference>
<feature type="domain" description="HTH tetR-type" evidence="5">
    <location>
        <begin position="21"/>
        <end position="81"/>
    </location>
</feature>
<dbReference type="Proteomes" id="UP001236369">
    <property type="component" value="Unassembled WGS sequence"/>
</dbReference>
<organism evidence="6 7">
    <name type="scientific">Methylobacterium persicinum</name>
    <dbReference type="NCBI Taxonomy" id="374426"/>
    <lineage>
        <taxon>Bacteria</taxon>
        <taxon>Pseudomonadati</taxon>
        <taxon>Pseudomonadota</taxon>
        <taxon>Alphaproteobacteria</taxon>
        <taxon>Hyphomicrobiales</taxon>
        <taxon>Methylobacteriaceae</taxon>
        <taxon>Methylobacterium</taxon>
    </lineage>
</organism>
<dbReference type="SUPFAM" id="SSF46689">
    <property type="entry name" value="Homeodomain-like"/>
    <property type="match status" value="1"/>
</dbReference>
<keyword evidence="3" id="KW-0804">Transcription</keyword>
<evidence type="ECO:0000259" key="5">
    <source>
        <dbReference type="PROSITE" id="PS50977"/>
    </source>
</evidence>